<proteinExistence type="predicted"/>
<evidence type="ECO:0000313" key="4">
    <source>
        <dbReference type="EMBL" id="TDO95733.1"/>
    </source>
</evidence>
<evidence type="ECO:0000313" key="5">
    <source>
        <dbReference type="Proteomes" id="UP000294656"/>
    </source>
</evidence>
<feature type="chain" id="PRO_5020589242" description="DUF5666 domain-containing protein" evidence="2">
    <location>
        <begin position="21"/>
        <end position="357"/>
    </location>
</feature>
<dbReference type="InterPro" id="IPR043724">
    <property type="entry name" value="DUF5666"/>
</dbReference>
<accession>A0A4R6M3C3</accession>
<dbReference type="Proteomes" id="UP000294656">
    <property type="component" value="Unassembled WGS sequence"/>
</dbReference>
<evidence type="ECO:0000256" key="2">
    <source>
        <dbReference type="SAM" id="SignalP"/>
    </source>
</evidence>
<feature type="compositionally biased region" description="Basic residues" evidence="1">
    <location>
        <begin position="345"/>
        <end position="357"/>
    </location>
</feature>
<dbReference type="EMBL" id="SNXC01000015">
    <property type="protein sequence ID" value="TDO95733.1"/>
    <property type="molecule type" value="Genomic_DNA"/>
</dbReference>
<protein>
    <recommendedName>
        <fullName evidence="3">DUF5666 domain-containing protein</fullName>
    </recommendedName>
</protein>
<keyword evidence="2" id="KW-0732">Signal</keyword>
<organism evidence="4 5">
    <name type="scientific">Marinomonas balearica</name>
    <dbReference type="NCBI Taxonomy" id="491947"/>
    <lineage>
        <taxon>Bacteria</taxon>
        <taxon>Pseudomonadati</taxon>
        <taxon>Pseudomonadota</taxon>
        <taxon>Gammaproteobacteria</taxon>
        <taxon>Oceanospirillales</taxon>
        <taxon>Oceanospirillaceae</taxon>
        <taxon>Marinomonas</taxon>
    </lineage>
</organism>
<dbReference type="OrthoDB" id="5612604at2"/>
<name>A0A4R6M3C3_9GAMM</name>
<dbReference type="Pfam" id="PF18914">
    <property type="entry name" value="DUF5666"/>
    <property type="match status" value="1"/>
</dbReference>
<feature type="region of interest" description="Disordered" evidence="1">
    <location>
        <begin position="257"/>
        <end position="357"/>
    </location>
</feature>
<feature type="compositionally biased region" description="Basic and acidic residues" evidence="1">
    <location>
        <begin position="307"/>
        <end position="344"/>
    </location>
</feature>
<feature type="domain" description="DUF5666" evidence="3">
    <location>
        <begin position="67"/>
        <end position="127"/>
    </location>
</feature>
<comment type="caution">
    <text evidence="4">The sequence shown here is derived from an EMBL/GenBank/DDBJ whole genome shotgun (WGS) entry which is preliminary data.</text>
</comment>
<reference evidence="4 5" key="1">
    <citation type="submission" date="2019-03" db="EMBL/GenBank/DDBJ databases">
        <title>Genomic Encyclopedia of Type Strains, Phase III (KMG-III): the genomes of soil and plant-associated and newly described type strains.</title>
        <authorList>
            <person name="Whitman W."/>
        </authorList>
    </citation>
    <scope>NUCLEOTIDE SEQUENCE [LARGE SCALE GENOMIC DNA]</scope>
    <source>
        <strain evidence="4 5">CECT 7378</strain>
    </source>
</reference>
<dbReference type="AlphaFoldDB" id="A0A4R6M3C3"/>
<evidence type="ECO:0000259" key="3">
    <source>
        <dbReference type="Pfam" id="PF18914"/>
    </source>
</evidence>
<feature type="compositionally biased region" description="Basic and acidic residues" evidence="1">
    <location>
        <begin position="257"/>
        <end position="289"/>
    </location>
</feature>
<feature type="signal peptide" evidence="2">
    <location>
        <begin position="1"/>
        <end position="20"/>
    </location>
</feature>
<dbReference type="RefSeq" id="WP_133504807.1">
    <property type="nucleotide sequence ID" value="NZ_SNXC01000015.1"/>
</dbReference>
<keyword evidence="5" id="KW-1185">Reference proteome</keyword>
<gene>
    <name evidence="4" type="ORF">DFP79_3087</name>
</gene>
<evidence type="ECO:0000256" key="1">
    <source>
        <dbReference type="SAM" id="MobiDB-lite"/>
    </source>
</evidence>
<sequence>MLKRFKLLLIAISLSLLVGASDDRGIGGTGKTMTDDRGLGGTGKTMTDDRGLGGTGLADDRGLGGTGIIGTITEFGSIWVNGIEIELNSDTLISIDGKRAKERELRLGQQVAVLSYKKGDIWFAKEVQIEHVLLGEVEQVANDSVTILGETVLKDPEAPGDWPNMSIGDKVAVSGYFFNGQFYSTDVTKKAQLTENWKLTSIAYNDSVGILKLANKRLPSRIGIQAGDKVTITPNGIEKVSRQKVFGQSAKHYFVEYRKPTRDNNDTEINVHPERPNQRDLEVLSDHSLRPNTKNHTPPAHSPSPSRKPEQPKEHQSQKNKSSDNHRRSSQKENSRENRKGNNDKHHRGDRHNRKNH</sequence>